<sequence length="99" mass="11159">MVNVPVIPNESAYRLTPIEKLHINSIQVDSKLDLVAGLGQEFTGSSALKEFYSDVDKNSRIEYKDQLKKDFFGCGMSNHCGHADANVKVWYPKVEKILK</sequence>
<keyword evidence="2" id="KW-1185">Reference proteome</keyword>
<protein>
    <submittedName>
        <fullName evidence="1">Uncharacterized protein</fullName>
    </submittedName>
</protein>
<organism evidence="1 2">
    <name type="scientific">Apibacter adventoris</name>
    <dbReference type="NCBI Taxonomy" id="1679466"/>
    <lineage>
        <taxon>Bacteria</taxon>
        <taxon>Pseudomonadati</taxon>
        <taxon>Bacteroidota</taxon>
        <taxon>Flavobacteriia</taxon>
        <taxon>Flavobacteriales</taxon>
        <taxon>Weeksellaceae</taxon>
        <taxon>Apibacter</taxon>
    </lineage>
</organism>
<dbReference type="RefSeq" id="WP_105247849.1">
    <property type="nucleotide sequence ID" value="NZ_PSZM01000047.1"/>
</dbReference>
<accession>A0A2S8A4I2</accession>
<proteinExistence type="predicted"/>
<name>A0A2S8A4I2_9FLAO</name>
<reference evidence="1 2" key="1">
    <citation type="submission" date="2018-02" db="EMBL/GenBank/DDBJ databases">
        <title>Genome sequences of Apibacter spp., gut symbionts of Asian honey bees.</title>
        <authorList>
            <person name="Kwong W.K."/>
            <person name="Steele M.I."/>
            <person name="Moran N.A."/>
        </authorList>
    </citation>
    <scope>NUCLEOTIDE SEQUENCE [LARGE SCALE GENOMIC DNA]</scope>
    <source>
        <strain evidence="2">wkB301</strain>
    </source>
</reference>
<dbReference type="Proteomes" id="UP000238042">
    <property type="component" value="Unassembled WGS sequence"/>
</dbReference>
<dbReference type="EMBL" id="PSZM01000047">
    <property type="protein sequence ID" value="PQL89467.1"/>
    <property type="molecule type" value="Genomic_DNA"/>
</dbReference>
<evidence type="ECO:0000313" key="2">
    <source>
        <dbReference type="Proteomes" id="UP000238042"/>
    </source>
</evidence>
<comment type="caution">
    <text evidence="1">The sequence shown here is derived from an EMBL/GenBank/DDBJ whole genome shotgun (WGS) entry which is preliminary data.</text>
</comment>
<dbReference type="AlphaFoldDB" id="A0A2S8A4I2"/>
<gene>
    <name evidence="1" type="ORF">C4S77_12560</name>
</gene>
<evidence type="ECO:0000313" key="1">
    <source>
        <dbReference type="EMBL" id="PQL89467.1"/>
    </source>
</evidence>